<dbReference type="AlphaFoldDB" id="A0A9P6B8I9"/>
<dbReference type="InterPro" id="IPR056451">
    <property type="entry name" value="Znf_Tbcl_Rhp7"/>
</dbReference>
<name>A0A9P6B8I9_9AGAM</name>
<feature type="domain" description="DNA repair protein rhp7 treble clef" evidence="2">
    <location>
        <begin position="164"/>
        <end position="202"/>
    </location>
</feature>
<protein>
    <recommendedName>
        <fullName evidence="2">DNA repair protein rhp7 treble clef domain-containing protein</fullName>
    </recommendedName>
</protein>
<dbReference type="Pfam" id="PF23550">
    <property type="entry name" value="zf_Tbcl_Rhp7"/>
    <property type="match status" value="1"/>
</dbReference>
<dbReference type="SUPFAM" id="SSF52047">
    <property type="entry name" value="RNI-like"/>
    <property type="match status" value="1"/>
</dbReference>
<dbReference type="InterPro" id="IPR032675">
    <property type="entry name" value="LRR_dom_sf"/>
</dbReference>
<reference evidence="3" key="1">
    <citation type="journal article" date="2020" name="Nat. Commun.">
        <title>Large-scale genome sequencing of mycorrhizal fungi provides insights into the early evolution of symbiotic traits.</title>
        <authorList>
            <person name="Miyauchi S."/>
            <person name="Kiss E."/>
            <person name="Kuo A."/>
            <person name="Drula E."/>
            <person name="Kohler A."/>
            <person name="Sanchez-Garcia M."/>
            <person name="Morin E."/>
            <person name="Andreopoulos B."/>
            <person name="Barry K.W."/>
            <person name="Bonito G."/>
            <person name="Buee M."/>
            <person name="Carver A."/>
            <person name="Chen C."/>
            <person name="Cichocki N."/>
            <person name="Clum A."/>
            <person name="Culley D."/>
            <person name="Crous P.W."/>
            <person name="Fauchery L."/>
            <person name="Girlanda M."/>
            <person name="Hayes R.D."/>
            <person name="Keri Z."/>
            <person name="LaButti K."/>
            <person name="Lipzen A."/>
            <person name="Lombard V."/>
            <person name="Magnuson J."/>
            <person name="Maillard F."/>
            <person name="Murat C."/>
            <person name="Nolan M."/>
            <person name="Ohm R.A."/>
            <person name="Pangilinan J."/>
            <person name="Pereira M.F."/>
            <person name="Perotto S."/>
            <person name="Peter M."/>
            <person name="Pfister S."/>
            <person name="Riley R."/>
            <person name="Sitrit Y."/>
            <person name="Stielow J.B."/>
            <person name="Szollosi G."/>
            <person name="Zifcakova L."/>
            <person name="Stursova M."/>
            <person name="Spatafora J.W."/>
            <person name="Tedersoo L."/>
            <person name="Vaario L.M."/>
            <person name="Yamada A."/>
            <person name="Yan M."/>
            <person name="Wang P."/>
            <person name="Xu J."/>
            <person name="Bruns T."/>
            <person name="Baldrian P."/>
            <person name="Vilgalys R."/>
            <person name="Dunand C."/>
            <person name="Henrissat B."/>
            <person name="Grigoriev I.V."/>
            <person name="Hibbett D."/>
            <person name="Nagy L.G."/>
            <person name="Martin F.M."/>
        </authorList>
    </citation>
    <scope>NUCLEOTIDE SEQUENCE</scope>
    <source>
        <strain evidence="3">UP504</strain>
    </source>
</reference>
<dbReference type="Proteomes" id="UP000886523">
    <property type="component" value="Unassembled WGS sequence"/>
</dbReference>
<evidence type="ECO:0000256" key="1">
    <source>
        <dbReference type="SAM" id="MobiDB-lite"/>
    </source>
</evidence>
<dbReference type="Gene3D" id="3.80.10.10">
    <property type="entry name" value="Ribonuclease Inhibitor"/>
    <property type="match status" value="1"/>
</dbReference>
<sequence length="634" mass="68896">MRRPGANAVRGPASALTSFLREQGIEAGPISAYSRRRVNQAQNEENQGEPDAEVHEEETPGAGPSSAVPSPTPATRTRKRKRAGEYDSDDLDEDEEATSSPSKKKATATEKAKAKAKAKAAAQAKKKARGDGDYEDDDDDDEDEYSALSKSTASKPVAAAKPSIGSFENCANCSKKFTVTRYTPAASPPPGYLCHDCAKASGTDPFKKPAPKQQRKGRQDKRKIVNYEEKDRVDTLAQLCIRVVTKHIEDVEALGDISSHNVDMISKIMAKNRRLTSSIATLFYDVNNTTLALYDCTSLLPDGLCTLASLNPNLTSLRLDYVGRMNDAVLAHWSTHLKSLTHVDLLGPFNIKSSAWINFFRKMHRPLEKFAVTQSPRFDLTCLEALVARSATSLVELRLGEVGQLCDAWLDPIACFTRLTRLNLAYPATSLSDEGLIELLSSIGERLTHLDISGHDEVGDLAFETGIGPHAKKLVELRARDLVLLTDEGIAKFFGADGPSDETSENEKEEAQTRAMVVPPLEVIDLSRAPHLSSNALTALLAHSGSVLRELHINGWKDADNESLLGIGERAPNLTRVDLGWCRAADDWVVKALVEGPAGTRGVLEEVGCFGCNKITTACPRKRGIVLRGIEVGA</sequence>
<dbReference type="OrthoDB" id="421226at2759"/>
<feature type="region of interest" description="Disordered" evidence="1">
    <location>
        <begin position="31"/>
        <end position="161"/>
    </location>
</feature>
<dbReference type="PANTHER" id="PTHR13318">
    <property type="entry name" value="PARTNER OF PAIRED, ISOFORM B-RELATED"/>
    <property type="match status" value="1"/>
</dbReference>
<organism evidence="3 4">
    <name type="scientific">Hydnum rufescens UP504</name>
    <dbReference type="NCBI Taxonomy" id="1448309"/>
    <lineage>
        <taxon>Eukaryota</taxon>
        <taxon>Fungi</taxon>
        <taxon>Dikarya</taxon>
        <taxon>Basidiomycota</taxon>
        <taxon>Agaricomycotina</taxon>
        <taxon>Agaricomycetes</taxon>
        <taxon>Cantharellales</taxon>
        <taxon>Hydnaceae</taxon>
        <taxon>Hydnum</taxon>
    </lineage>
</organism>
<feature type="compositionally biased region" description="Basic residues" evidence="1">
    <location>
        <begin position="114"/>
        <end position="128"/>
    </location>
</feature>
<dbReference type="EMBL" id="MU128916">
    <property type="protein sequence ID" value="KAF9519693.1"/>
    <property type="molecule type" value="Genomic_DNA"/>
</dbReference>
<evidence type="ECO:0000313" key="4">
    <source>
        <dbReference type="Proteomes" id="UP000886523"/>
    </source>
</evidence>
<accession>A0A9P6B8I9</accession>
<comment type="caution">
    <text evidence="3">The sequence shown here is derived from an EMBL/GenBank/DDBJ whole genome shotgun (WGS) entry which is preliminary data.</text>
</comment>
<feature type="compositionally biased region" description="Acidic residues" evidence="1">
    <location>
        <begin position="86"/>
        <end position="97"/>
    </location>
</feature>
<feature type="compositionally biased region" description="Low complexity" evidence="1">
    <location>
        <begin position="60"/>
        <end position="75"/>
    </location>
</feature>
<feature type="compositionally biased region" description="Acidic residues" evidence="1">
    <location>
        <begin position="46"/>
        <end position="56"/>
    </location>
</feature>
<dbReference type="GO" id="GO:0031146">
    <property type="term" value="P:SCF-dependent proteasomal ubiquitin-dependent protein catabolic process"/>
    <property type="evidence" value="ECO:0007669"/>
    <property type="project" value="TreeGrafter"/>
</dbReference>
<gene>
    <name evidence="3" type="ORF">BS47DRAFT_1336788</name>
</gene>
<dbReference type="GO" id="GO:0019005">
    <property type="term" value="C:SCF ubiquitin ligase complex"/>
    <property type="evidence" value="ECO:0007669"/>
    <property type="project" value="TreeGrafter"/>
</dbReference>
<keyword evidence="4" id="KW-1185">Reference proteome</keyword>
<evidence type="ECO:0000313" key="3">
    <source>
        <dbReference type="EMBL" id="KAF9519693.1"/>
    </source>
</evidence>
<proteinExistence type="predicted"/>
<feature type="compositionally biased region" description="Acidic residues" evidence="1">
    <location>
        <begin position="133"/>
        <end position="145"/>
    </location>
</feature>
<evidence type="ECO:0000259" key="2">
    <source>
        <dbReference type="Pfam" id="PF23550"/>
    </source>
</evidence>